<dbReference type="KEGG" id="sre:PTSG_09722"/>
<dbReference type="InterPro" id="IPR036191">
    <property type="entry name" value="RRF_sf"/>
</dbReference>
<organism evidence="3">
    <name type="scientific">Salpingoeca rosetta (strain ATCC 50818 / BSB-021)</name>
    <dbReference type="NCBI Taxonomy" id="946362"/>
    <lineage>
        <taxon>Eukaryota</taxon>
        <taxon>Choanoflagellata</taxon>
        <taxon>Craspedida</taxon>
        <taxon>Salpingoecidae</taxon>
        <taxon>Salpingoeca</taxon>
    </lineage>
</organism>
<dbReference type="SUPFAM" id="SSF55194">
    <property type="entry name" value="Ribosome recycling factor, RRF"/>
    <property type="match status" value="1"/>
</dbReference>
<accession>F2UNV1</accession>
<reference evidence="2" key="1">
    <citation type="submission" date="2009-08" db="EMBL/GenBank/DDBJ databases">
        <title>Annotation of Salpingoeca rosetta.</title>
        <authorList>
            <consortium name="The Broad Institute Genome Sequencing Platform"/>
            <person name="Russ C."/>
            <person name="Cuomo C."/>
            <person name="Burger G."/>
            <person name="Gray M.W."/>
            <person name="Holland P.W.H."/>
            <person name="King N."/>
            <person name="Lang F.B.F."/>
            <person name="Roger A.J."/>
            <person name="Ruiz-Trillo I."/>
            <person name="Young S.K."/>
            <person name="Zeng Q."/>
            <person name="Gargeya S."/>
            <person name="Alvarado L."/>
            <person name="Berlin A."/>
            <person name="Chapman S.B."/>
            <person name="Chen Z."/>
            <person name="Freedman E."/>
            <person name="Gellesch M."/>
            <person name="Goldberg J."/>
            <person name="Griggs A."/>
            <person name="Gujja S."/>
            <person name="Heilman E."/>
            <person name="Heiman D."/>
            <person name="Howarth C."/>
            <person name="Mehta T."/>
            <person name="Neiman D."/>
            <person name="Pearson M."/>
            <person name="Roberts A."/>
            <person name="Saif S."/>
            <person name="Shea T."/>
            <person name="Shenoy N."/>
            <person name="Sisk P."/>
            <person name="Stolte C."/>
            <person name="Sykes S."/>
            <person name="White J."/>
            <person name="Yandava C."/>
            <person name="Haas B."/>
            <person name="Nusbaum C."/>
            <person name="Birren B."/>
        </authorList>
    </citation>
    <scope>NUCLEOTIDE SEQUENCE [LARGE SCALE GENOMIC DNA]</scope>
    <source>
        <strain evidence="2">ATCC 50818</strain>
    </source>
</reference>
<evidence type="ECO:0000259" key="1">
    <source>
        <dbReference type="Pfam" id="PF01765"/>
    </source>
</evidence>
<name>F2UNV1_SALR5</name>
<dbReference type="Pfam" id="PF01765">
    <property type="entry name" value="RRF"/>
    <property type="match status" value="1"/>
</dbReference>
<dbReference type="GeneID" id="16069619"/>
<dbReference type="InParanoid" id="F2UNV1"/>
<dbReference type="AlphaFoldDB" id="F2UNV1"/>
<gene>
    <name evidence="2" type="ORF">PTSG_09722</name>
</gene>
<feature type="domain" description="Ribosome recycling factor" evidence="1">
    <location>
        <begin position="1"/>
        <end position="74"/>
    </location>
</feature>
<dbReference type="InterPro" id="IPR023584">
    <property type="entry name" value="Ribosome_recyc_fac_dom"/>
</dbReference>
<proteinExistence type="predicted"/>
<sequence length="76" mass="8956">MTTEYKSKLQKLAKDILEKYKHQARNIRNKYVAQLKKSDATKDDKRHIETYIQQCMDGHLRTMDAAYEAKHKALSS</sequence>
<dbReference type="RefSeq" id="XP_004989077.1">
    <property type="nucleotide sequence ID" value="XM_004989020.1"/>
</dbReference>
<evidence type="ECO:0000313" key="3">
    <source>
        <dbReference type="Proteomes" id="UP000007799"/>
    </source>
</evidence>
<dbReference type="Gene3D" id="1.10.132.20">
    <property type="entry name" value="Ribosome-recycling factor"/>
    <property type="match status" value="1"/>
</dbReference>
<keyword evidence="3" id="KW-1185">Reference proteome</keyword>
<protein>
    <recommendedName>
        <fullName evidence="1">Ribosome recycling factor domain-containing protein</fullName>
    </recommendedName>
</protein>
<evidence type="ECO:0000313" key="2">
    <source>
        <dbReference type="EMBL" id="EGD79306.1"/>
    </source>
</evidence>
<dbReference type="Proteomes" id="UP000007799">
    <property type="component" value="Unassembled WGS sequence"/>
</dbReference>
<dbReference type="EMBL" id="GL832985">
    <property type="protein sequence ID" value="EGD79306.1"/>
    <property type="molecule type" value="Genomic_DNA"/>
</dbReference>